<evidence type="ECO:0000313" key="4">
    <source>
        <dbReference type="Proteomes" id="UP000477782"/>
    </source>
</evidence>
<protein>
    <submittedName>
        <fullName evidence="3">Glutathione S-transferase family protein</fullName>
    </submittedName>
</protein>
<feature type="domain" description="GST C-terminal" evidence="2">
    <location>
        <begin position="84"/>
        <end position="215"/>
    </location>
</feature>
<dbReference type="SUPFAM" id="SSF47616">
    <property type="entry name" value="GST C-terminal domain-like"/>
    <property type="match status" value="1"/>
</dbReference>
<dbReference type="SUPFAM" id="SSF52833">
    <property type="entry name" value="Thioredoxin-like"/>
    <property type="match status" value="1"/>
</dbReference>
<dbReference type="RefSeq" id="WP_164623455.1">
    <property type="nucleotide sequence ID" value="NZ_JAAIVJ010000001.1"/>
</dbReference>
<dbReference type="PANTHER" id="PTHR44051">
    <property type="entry name" value="GLUTATHIONE S-TRANSFERASE-RELATED"/>
    <property type="match status" value="1"/>
</dbReference>
<dbReference type="AlphaFoldDB" id="A0A6M0QPS5"/>
<dbReference type="SFLD" id="SFLDS00019">
    <property type="entry name" value="Glutathione_Transferase_(cytos"/>
    <property type="match status" value="1"/>
</dbReference>
<dbReference type="InterPro" id="IPR004045">
    <property type="entry name" value="Glutathione_S-Trfase_N"/>
</dbReference>
<dbReference type="EMBL" id="JAAIVJ010000001">
    <property type="protein sequence ID" value="NEY89459.1"/>
    <property type="molecule type" value="Genomic_DNA"/>
</dbReference>
<keyword evidence="3" id="KW-0808">Transferase</keyword>
<sequence length="220" mass="23953">MYVLHYYPDTASLAVRMVLAELGVQHRCELIDREGGALSSPAYRALQPLGLIPALETPDGTMFETAAILLYLSDRHPGLAPAPDAPDRGDFLKWLFFTSTNAHTTLLQLFYPERTAGPECVPQVLAHALPKMKRFLALLDGAATANPGWLSPDRPTILGYYVAMLMHWLGGFGAEHPLQINAADYPALYKVLTMLEGQHATEAIAEDEGLGPTPFTAPLA</sequence>
<dbReference type="Proteomes" id="UP000477782">
    <property type="component" value="Unassembled WGS sequence"/>
</dbReference>
<keyword evidence="4" id="KW-1185">Reference proteome</keyword>
<dbReference type="PROSITE" id="PS50405">
    <property type="entry name" value="GST_CTER"/>
    <property type="match status" value="1"/>
</dbReference>
<reference evidence="3 4" key="1">
    <citation type="submission" date="2020-02" db="EMBL/GenBank/DDBJ databases">
        <authorList>
            <person name="Chen W.-M."/>
        </authorList>
    </citation>
    <scope>NUCLEOTIDE SEQUENCE [LARGE SCALE GENOMIC DNA]</scope>
    <source>
        <strain evidence="3 4">KMS-5</strain>
    </source>
</reference>
<evidence type="ECO:0000259" key="1">
    <source>
        <dbReference type="PROSITE" id="PS50404"/>
    </source>
</evidence>
<dbReference type="Pfam" id="PF13409">
    <property type="entry name" value="GST_N_2"/>
    <property type="match status" value="1"/>
</dbReference>
<dbReference type="InterPro" id="IPR040079">
    <property type="entry name" value="Glutathione_S-Trfase"/>
</dbReference>
<dbReference type="CDD" id="cd03057">
    <property type="entry name" value="GST_N_Beta"/>
    <property type="match status" value="1"/>
</dbReference>
<dbReference type="InterPro" id="IPR036249">
    <property type="entry name" value="Thioredoxin-like_sf"/>
</dbReference>
<name>A0A6M0QPS5_9RHOB</name>
<evidence type="ECO:0000259" key="2">
    <source>
        <dbReference type="PROSITE" id="PS50405"/>
    </source>
</evidence>
<evidence type="ECO:0000313" key="3">
    <source>
        <dbReference type="EMBL" id="NEY89459.1"/>
    </source>
</evidence>
<dbReference type="InterPro" id="IPR036282">
    <property type="entry name" value="Glutathione-S-Trfase_C_sf"/>
</dbReference>
<dbReference type="Gene3D" id="3.40.30.10">
    <property type="entry name" value="Glutaredoxin"/>
    <property type="match status" value="1"/>
</dbReference>
<organism evidence="3 4">
    <name type="scientific">Tabrizicola oligotrophica</name>
    <dbReference type="NCBI Taxonomy" id="2710650"/>
    <lineage>
        <taxon>Bacteria</taxon>
        <taxon>Pseudomonadati</taxon>
        <taxon>Pseudomonadota</taxon>
        <taxon>Alphaproteobacteria</taxon>
        <taxon>Rhodobacterales</taxon>
        <taxon>Paracoccaceae</taxon>
        <taxon>Tabrizicola</taxon>
    </lineage>
</organism>
<feature type="domain" description="GST N-terminal" evidence="1">
    <location>
        <begin position="1"/>
        <end position="80"/>
    </location>
</feature>
<gene>
    <name evidence="3" type="ORF">G4Z14_04045</name>
</gene>
<proteinExistence type="predicted"/>
<dbReference type="InterPro" id="IPR010987">
    <property type="entry name" value="Glutathione-S-Trfase_C-like"/>
</dbReference>
<accession>A0A6M0QPS5</accession>
<dbReference type="Gene3D" id="1.20.1050.10">
    <property type="match status" value="1"/>
</dbReference>
<dbReference type="PROSITE" id="PS50404">
    <property type="entry name" value="GST_NTER"/>
    <property type="match status" value="1"/>
</dbReference>
<dbReference type="SFLD" id="SFLDG00358">
    <property type="entry name" value="Main_(cytGST)"/>
    <property type="match status" value="1"/>
</dbReference>
<dbReference type="GO" id="GO:0016740">
    <property type="term" value="F:transferase activity"/>
    <property type="evidence" value="ECO:0007669"/>
    <property type="project" value="UniProtKB-KW"/>
</dbReference>
<comment type="caution">
    <text evidence="3">The sequence shown here is derived from an EMBL/GenBank/DDBJ whole genome shotgun (WGS) entry which is preliminary data.</text>
</comment>
<dbReference type="PANTHER" id="PTHR44051:SF8">
    <property type="entry name" value="GLUTATHIONE S-TRANSFERASE GSTA"/>
    <property type="match status" value="1"/>
</dbReference>